<dbReference type="PANTHER" id="PTHR15396">
    <property type="entry name" value="RIBONUCLEASE P PROTEIN SUBUNIT P40"/>
    <property type="match status" value="1"/>
</dbReference>
<dbReference type="Proteomes" id="UP001642484">
    <property type="component" value="Unassembled WGS sequence"/>
</dbReference>
<evidence type="ECO:0000313" key="2">
    <source>
        <dbReference type="Proteomes" id="UP001642484"/>
    </source>
</evidence>
<sequence length="397" mass="43126">MPAASNASFPLGHLMVTHGRSSAAERFERLASKAFLTRKISVLLPVQGLQGPQQAQLPSRLQLQRHMFLLEDVALESLGDPAFVKDVEKLGIAGLSRSQRGLDSGNVLALLPVGGGRLVSALQLPSFQRLGLEEPMPGTSQLEQKYLPSGQRHVHVDLPISKTRAKRAAKQGEVATSRWQALVQPLQETISLVAYCNKETGAPYDFLPLQSFGGTISQMEVPIRSRVVSLGDQPASRPSASCLRPPIEQLICEPSSWPHANGRGGGKHEGLSDAFGSACEDFLDWLGALQLQLDPNFDGELWQVLSSKQEEALLWTMGEGLMGPAQIMHALRICQDELQSHAAWFVLSIWGTEDAPISYHGGAHSFDMTGAHHVHLLSMRDNALLIEEANALHSTVA</sequence>
<comment type="caution">
    <text evidence="1">The sequence shown here is derived from an EMBL/GenBank/DDBJ whole genome shotgun (WGS) entry which is preliminary data.</text>
</comment>
<dbReference type="Pfam" id="PF08584">
    <property type="entry name" value="Ribonuc_P_40"/>
    <property type="match status" value="1"/>
</dbReference>
<name>A0ABP0LTW0_9DINO</name>
<accession>A0ABP0LTW0</accession>
<evidence type="ECO:0000313" key="1">
    <source>
        <dbReference type="EMBL" id="CAK9041439.1"/>
    </source>
</evidence>
<gene>
    <name evidence="1" type="ORF">CCMP2556_LOCUS22210</name>
</gene>
<proteinExistence type="predicted"/>
<organism evidence="1 2">
    <name type="scientific">Durusdinium trenchii</name>
    <dbReference type="NCBI Taxonomy" id="1381693"/>
    <lineage>
        <taxon>Eukaryota</taxon>
        <taxon>Sar</taxon>
        <taxon>Alveolata</taxon>
        <taxon>Dinophyceae</taxon>
        <taxon>Suessiales</taxon>
        <taxon>Symbiodiniaceae</taxon>
        <taxon>Durusdinium</taxon>
    </lineage>
</organism>
<dbReference type="InterPro" id="IPR013893">
    <property type="entry name" value="RNase_P_Rpp40"/>
</dbReference>
<dbReference type="PANTHER" id="PTHR15396:SF1">
    <property type="entry name" value="RIBONUCLEASE P PROTEIN SUBUNIT P40"/>
    <property type="match status" value="1"/>
</dbReference>
<dbReference type="EMBL" id="CAXAMN010013669">
    <property type="protein sequence ID" value="CAK9041439.1"/>
    <property type="molecule type" value="Genomic_DNA"/>
</dbReference>
<protein>
    <submittedName>
        <fullName evidence="1">Uncharacterized protein</fullName>
    </submittedName>
</protein>
<keyword evidence="2" id="KW-1185">Reference proteome</keyword>
<reference evidence="1 2" key="1">
    <citation type="submission" date="2024-02" db="EMBL/GenBank/DDBJ databases">
        <authorList>
            <person name="Chen Y."/>
            <person name="Shah S."/>
            <person name="Dougan E. K."/>
            <person name="Thang M."/>
            <person name="Chan C."/>
        </authorList>
    </citation>
    <scope>NUCLEOTIDE SEQUENCE [LARGE SCALE GENOMIC DNA]</scope>
</reference>